<dbReference type="AlphaFoldDB" id="A0A268S5J7"/>
<organism evidence="5 6">
    <name type="scientific">Shouchella clausii</name>
    <name type="common">Alkalihalobacillus clausii</name>
    <dbReference type="NCBI Taxonomy" id="79880"/>
    <lineage>
        <taxon>Bacteria</taxon>
        <taxon>Bacillati</taxon>
        <taxon>Bacillota</taxon>
        <taxon>Bacilli</taxon>
        <taxon>Bacillales</taxon>
        <taxon>Bacillaceae</taxon>
        <taxon>Shouchella</taxon>
    </lineage>
</organism>
<sequence length="190" mass="22174">MNGKVDRRIERTKRDIRMAFIDLIRENDAKDLTVKEITSLANYNRTTFYAHYSGQDELIEDIIDDAIQGFISKIEPTFQNGEVPLSIKLSSTASKTVFKYIEDNKAMFSLLFDVNKFPSFQEKLCSAIKDLLESDIHFLKQYKSKLDRSLYCYTQSAALVGRINFWIKEGYTYSADYMAEQMVEYLKLFK</sequence>
<dbReference type="PANTHER" id="PTHR43479">
    <property type="entry name" value="ACREF/ENVCD OPERON REPRESSOR-RELATED"/>
    <property type="match status" value="1"/>
</dbReference>
<keyword evidence="1" id="KW-0678">Repressor</keyword>
<dbReference type="Pfam" id="PF14278">
    <property type="entry name" value="TetR_C_8"/>
    <property type="match status" value="1"/>
</dbReference>
<dbReference type="PANTHER" id="PTHR43479:SF7">
    <property type="entry name" value="TETR-FAMILY TRANSCRIPTIONAL REGULATOR"/>
    <property type="match status" value="1"/>
</dbReference>
<dbReference type="InterPro" id="IPR001647">
    <property type="entry name" value="HTH_TetR"/>
</dbReference>
<evidence type="ECO:0000259" key="4">
    <source>
        <dbReference type="PROSITE" id="PS50977"/>
    </source>
</evidence>
<dbReference type="InterPro" id="IPR009057">
    <property type="entry name" value="Homeodomain-like_sf"/>
</dbReference>
<keyword evidence="2 3" id="KW-0238">DNA-binding</keyword>
<dbReference type="InterPro" id="IPR050624">
    <property type="entry name" value="HTH-type_Tx_Regulator"/>
</dbReference>
<evidence type="ECO:0000256" key="2">
    <source>
        <dbReference type="ARBA" id="ARBA00023125"/>
    </source>
</evidence>
<feature type="DNA-binding region" description="H-T-H motif" evidence="3">
    <location>
        <begin position="33"/>
        <end position="52"/>
    </location>
</feature>
<evidence type="ECO:0000313" key="5">
    <source>
        <dbReference type="EMBL" id="PAF27789.1"/>
    </source>
</evidence>
<dbReference type="Proteomes" id="UP000216133">
    <property type="component" value="Unassembled WGS sequence"/>
</dbReference>
<proteinExistence type="predicted"/>
<gene>
    <name evidence="5" type="ORF">CHH61_01550</name>
</gene>
<dbReference type="InterPro" id="IPR039532">
    <property type="entry name" value="TetR_C_Firmicutes"/>
</dbReference>
<accession>A0A268S5J7</accession>
<evidence type="ECO:0000313" key="6">
    <source>
        <dbReference type="Proteomes" id="UP000216133"/>
    </source>
</evidence>
<protein>
    <recommendedName>
        <fullName evidence="4">HTH tetR-type domain-containing protein</fullName>
    </recommendedName>
</protein>
<evidence type="ECO:0000256" key="1">
    <source>
        <dbReference type="ARBA" id="ARBA00022491"/>
    </source>
</evidence>
<comment type="caution">
    <text evidence="5">The sequence shown here is derived from an EMBL/GenBank/DDBJ whole genome shotgun (WGS) entry which is preliminary data.</text>
</comment>
<dbReference type="SUPFAM" id="SSF46689">
    <property type="entry name" value="Homeodomain-like"/>
    <property type="match status" value="1"/>
</dbReference>
<dbReference type="GO" id="GO:0003677">
    <property type="term" value="F:DNA binding"/>
    <property type="evidence" value="ECO:0007669"/>
    <property type="project" value="UniProtKB-UniRule"/>
</dbReference>
<dbReference type="EMBL" id="NPBS01000008">
    <property type="protein sequence ID" value="PAF27789.1"/>
    <property type="molecule type" value="Genomic_DNA"/>
</dbReference>
<dbReference type="RefSeq" id="WP_094424183.1">
    <property type="nucleotide sequence ID" value="NZ_CP019985.1"/>
</dbReference>
<feature type="domain" description="HTH tetR-type" evidence="4">
    <location>
        <begin position="10"/>
        <end position="70"/>
    </location>
</feature>
<evidence type="ECO:0000256" key="3">
    <source>
        <dbReference type="PROSITE-ProRule" id="PRU00335"/>
    </source>
</evidence>
<dbReference type="GeneID" id="86924368"/>
<name>A0A268S5J7_SHOCL</name>
<dbReference type="Gene3D" id="1.10.357.10">
    <property type="entry name" value="Tetracycline Repressor, domain 2"/>
    <property type="match status" value="1"/>
</dbReference>
<dbReference type="PROSITE" id="PS50977">
    <property type="entry name" value="HTH_TETR_2"/>
    <property type="match status" value="1"/>
</dbReference>
<reference evidence="5 6" key="1">
    <citation type="submission" date="2017-07" db="EMBL/GenBank/DDBJ databases">
        <title>Isolation and whole genome analysis of endospore-forming bacteria from heroin.</title>
        <authorList>
            <person name="Kalinowski J."/>
            <person name="Ahrens B."/>
            <person name="Al-Dilaimi A."/>
            <person name="Winkler A."/>
            <person name="Wibberg D."/>
            <person name="Schleenbecker U."/>
            <person name="Ruckert C."/>
            <person name="Wolfel R."/>
            <person name="Grass G."/>
        </authorList>
    </citation>
    <scope>NUCLEOTIDE SEQUENCE [LARGE SCALE GENOMIC DNA]</scope>
    <source>
        <strain evidence="5 6">7523-2</strain>
    </source>
</reference>